<evidence type="ECO:0000313" key="2">
    <source>
        <dbReference type="Proteomes" id="UP000494214"/>
    </source>
</evidence>
<dbReference type="RefSeq" id="WP_175122343.1">
    <property type="nucleotide sequence ID" value="NZ_CADIJM010000002.1"/>
</dbReference>
<proteinExistence type="predicted"/>
<reference evidence="1 2" key="1">
    <citation type="submission" date="2020-04" db="EMBL/GenBank/DDBJ databases">
        <authorList>
            <person name="De Canck E."/>
        </authorList>
    </citation>
    <scope>NUCLEOTIDE SEQUENCE [LARGE SCALE GENOMIC DNA]</scope>
    <source>
        <strain evidence="1 2">LMG 26690</strain>
    </source>
</reference>
<accession>A0A6S6ZI71</accession>
<keyword evidence="2" id="KW-1185">Reference proteome</keyword>
<dbReference type="EMBL" id="CADIJM010000002">
    <property type="protein sequence ID" value="CAB3676248.1"/>
    <property type="molecule type" value="Genomic_DNA"/>
</dbReference>
<dbReference type="Proteomes" id="UP000494214">
    <property type="component" value="Unassembled WGS sequence"/>
</dbReference>
<name>A0A6S6ZI71_9BURK</name>
<gene>
    <name evidence="1" type="ORF">LMG26690_01342</name>
</gene>
<organism evidence="1 2">
    <name type="scientific">Achromobacter animicus</name>
    <dbReference type="NCBI Taxonomy" id="1389935"/>
    <lineage>
        <taxon>Bacteria</taxon>
        <taxon>Pseudomonadati</taxon>
        <taxon>Pseudomonadota</taxon>
        <taxon>Betaproteobacteria</taxon>
        <taxon>Burkholderiales</taxon>
        <taxon>Alcaligenaceae</taxon>
        <taxon>Achromobacter</taxon>
    </lineage>
</organism>
<evidence type="ECO:0008006" key="3">
    <source>
        <dbReference type="Google" id="ProtNLM"/>
    </source>
</evidence>
<sequence>MSQKDKLIARFRKKPPPTDFHWNEVVTLLAGFGFQLHEPKGGSSHKYFVGTVGGEERTIDVTKPHPNLVMKHFQMKNLANALEALGLL</sequence>
<dbReference type="AlphaFoldDB" id="A0A6S6ZI71"/>
<protein>
    <recommendedName>
        <fullName evidence="3">HicA protein</fullName>
    </recommendedName>
</protein>
<evidence type="ECO:0000313" key="1">
    <source>
        <dbReference type="EMBL" id="CAB3676248.1"/>
    </source>
</evidence>